<dbReference type="VEuPathDB" id="FungiDB:BD410DRAFT_762036"/>
<dbReference type="GO" id="GO:0001080">
    <property type="term" value="P:nitrogen catabolite activation of transcription from RNA polymerase II promoter"/>
    <property type="evidence" value="ECO:0007669"/>
    <property type="project" value="TreeGrafter"/>
</dbReference>
<keyword evidence="1" id="KW-0539">Nucleus</keyword>
<gene>
    <name evidence="4" type="ORF">BD410DRAFT_762036</name>
</gene>
<dbReference type="InterPro" id="IPR050797">
    <property type="entry name" value="Carb_Metab_Trans_Reg"/>
</dbReference>
<dbReference type="InterPro" id="IPR036864">
    <property type="entry name" value="Zn2-C6_fun-type_DNA-bd_sf"/>
</dbReference>
<dbReference type="CDD" id="cd00067">
    <property type="entry name" value="GAL4"/>
    <property type="match status" value="1"/>
</dbReference>
<feature type="compositionally biased region" description="Low complexity" evidence="2">
    <location>
        <begin position="629"/>
        <end position="660"/>
    </location>
</feature>
<feature type="compositionally biased region" description="Basic and acidic residues" evidence="2">
    <location>
        <begin position="569"/>
        <end position="578"/>
    </location>
</feature>
<evidence type="ECO:0000313" key="5">
    <source>
        <dbReference type="Proteomes" id="UP000294933"/>
    </source>
</evidence>
<organism evidence="4 5">
    <name type="scientific">Rickenella mellea</name>
    <dbReference type="NCBI Taxonomy" id="50990"/>
    <lineage>
        <taxon>Eukaryota</taxon>
        <taxon>Fungi</taxon>
        <taxon>Dikarya</taxon>
        <taxon>Basidiomycota</taxon>
        <taxon>Agaricomycotina</taxon>
        <taxon>Agaricomycetes</taxon>
        <taxon>Hymenochaetales</taxon>
        <taxon>Rickenellaceae</taxon>
        <taxon>Rickenella</taxon>
    </lineage>
</organism>
<evidence type="ECO:0000256" key="1">
    <source>
        <dbReference type="ARBA" id="ARBA00023242"/>
    </source>
</evidence>
<sequence>MSPKADSSRCSSNARSQSSKPPVNPYPSSNPHRRSSGQPKSTRQQFSACGACRMRRVRCDLKDLQTAATGPCPTACSNCQERGLKCVDEFAEVKAVKLLRRGRRLQQVEAVYGKAAEDEDPQLPAPLAPRTIIPKLRPEFFSSPFFHRFHIQRPIIDPQEFSGRFVQALKGDANALGVTGQLLCMVLVTWATSFGVNEFGEEEVHGGIPAIRRRKERTNEMLREILNLVDLHGLLRKPTWDGVRVLLLIMPLTEFIQTPLDRLAMYEATINQVYTLCSLASVSSVNSGQGEYIDALVRARIFWYAHIHEGITTGLRGGRMLLTEDDLLAFQTTLPVINDASLNPSAVNFSFAYRYAKAPLNLSSTCRQVHAALTGPKARQKDEIDEDRLTKAWDALERSWEEFESLRTLGTAGVIRSDDVDRFVNGWQILIFECHNIIREALKQRLVAFSDADGSLYNEGDIARNPRMAQVIRLHTIASSKCHDAARHVVALVRRHLGTSFFEYDASLVRDGCFFAGFLLAGESGTEEEVKICLQALREMRWAFSKSEEREHTLKMVWDARIAAEARRRADAELRRSDPPQQDSNSSPFNSTPIHRIRHAPAPLAIAHAGARIDSAPNTAATEDAPWATMSNSSSSTTQSHFTDCVGSQPSSSSSSTDSPPYLPSRSQVNRPDNGRIDGKIEGLTSALILATGDTSNPNDPIHSSHPDFYNISHGDHFNFGDPPYRSTPERHDGTAHSSPHHAGFTDGYFDPSSVVFSSPSSTVHPAASSSGSAPPEAAGYSPFGSNPYFVNH</sequence>
<feature type="compositionally biased region" description="Low complexity" evidence="2">
    <location>
        <begin position="579"/>
        <end position="591"/>
    </location>
</feature>
<dbReference type="CDD" id="cd12148">
    <property type="entry name" value="fungal_TF_MHR"/>
    <property type="match status" value="1"/>
</dbReference>
<dbReference type="PANTHER" id="PTHR31668">
    <property type="entry name" value="GLUCOSE TRANSPORT TRANSCRIPTION REGULATOR RGT1-RELATED-RELATED"/>
    <property type="match status" value="1"/>
</dbReference>
<feature type="region of interest" description="Disordered" evidence="2">
    <location>
        <begin position="569"/>
        <end position="594"/>
    </location>
</feature>
<evidence type="ECO:0000313" key="4">
    <source>
        <dbReference type="EMBL" id="TDL27284.1"/>
    </source>
</evidence>
<dbReference type="GO" id="GO:0000981">
    <property type="term" value="F:DNA-binding transcription factor activity, RNA polymerase II-specific"/>
    <property type="evidence" value="ECO:0007669"/>
    <property type="project" value="InterPro"/>
</dbReference>
<dbReference type="SUPFAM" id="SSF57701">
    <property type="entry name" value="Zn2/Cys6 DNA-binding domain"/>
    <property type="match status" value="1"/>
</dbReference>
<reference evidence="4 5" key="1">
    <citation type="submission" date="2018-06" db="EMBL/GenBank/DDBJ databases">
        <title>A transcriptomic atlas of mushroom development highlights an independent origin of complex multicellularity.</title>
        <authorList>
            <consortium name="DOE Joint Genome Institute"/>
            <person name="Krizsan K."/>
            <person name="Almasi E."/>
            <person name="Merenyi Z."/>
            <person name="Sahu N."/>
            <person name="Viragh M."/>
            <person name="Koszo T."/>
            <person name="Mondo S."/>
            <person name="Kiss B."/>
            <person name="Balint B."/>
            <person name="Kues U."/>
            <person name="Barry K."/>
            <person name="Hegedus J.C."/>
            <person name="Henrissat B."/>
            <person name="Johnson J."/>
            <person name="Lipzen A."/>
            <person name="Ohm R."/>
            <person name="Nagy I."/>
            <person name="Pangilinan J."/>
            <person name="Yan J."/>
            <person name="Xiong Y."/>
            <person name="Grigoriev I.V."/>
            <person name="Hibbett D.S."/>
            <person name="Nagy L.G."/>
        </authorList>
    </citation>
    <scope>NUCLEOTIDE SEQUENCE [LARGE SCALE GENOMIC DNA]</scope>
    <source>
        <strain evidence="4 5">SZMC22713</strain>
    </source>
</reference>
<dbReference type="Gene3D" id="4.10.240.10">
    <property type="entry name" value="Zn(2)-C6 fungal-type DNA-binding domain"/>
    <property type="match status" value="1"/>
</dbReference>
<feature type="compositionally biased region" description="Low complexity" evidence="2">
    <location>
        <begin position="8"/>
        <end position="19"/>
    </location>
</feature>
<proteinExistence type="predicted"/>
<protein>
    <recommendedName>
        <fullName evidence="3">Zn(2)-C6 fungal-type domain-containing protein</fullName>
    </recommendedName>
</protein>
<dbReference type="GO" id="GO:0008270">
    <property type="term" value="F:zinc ion binding"/>
    <property type="evidence" value="ECO:0007669"/>
    <property type="project" value="InterPro"/>
</dbReference>
<feature type="region of interest" description="Disordered" evidence="2">
    <location>
        <begin position="720"/>
        <end position="745"/>
    </location>
</feature>
<accession>A0A4Y7QHZ6</accession>
<feature type="region of interest" description="Disordered" evidence="2">
    <location>
        <begin position="760"/>
        <end position="793"/>
    </location>
</feature>
<dbReference type="GO" id="GO:0005634">
    <property type="term" value="C:nucleus"/>
    <property type="evidence" value="ECO:0007669"/>
    <property type="project" value="TreeGrafter"/>
</dbReference>
<evidence type="ECO:0000259" key="3">
    <source>
        <dbReference type="PROSITE" id="PS50048"/>
    </source>
</evidence>
<dbReference type="SMART" id="SM00066">
    <property type="entry name" value="GAL4"/>
    <property type="match status" value="1"/>
</dbReference>
<dbReference type="Proteomes" id="UP000294933">
    <property type="component" value="Unassembled WGS sequence"/>
</dbReference>
<evidence type="ECO:0000256" key="2">
    <source>
        <dbReference type="SAM" id="MobiDB-lite"/>
    </source>
</evidence>
<dbReference type="STRING" id="50990.A0A4Y7QHZ6"/>
<feature type="compositionally biased region" description="Polar residues" evidence="2">
    <location>
        <begin position="26"/>
        <end position="43"/>
    </location>
</feature>
<feature type="compositionally biased region" description="Low complexity" evidence="2">
    <location>
        <begin position="760"/>
        <end position="783"/>
    </location>
</feature>
<feature type="region of interest" description="Disordered" evidence="2">
    <location>
        <begin position="1"/>
        <end position="43"/>
    </location>
</feature>
<dbReference type="PROSITE" id="PS50048">
    <property type="entry name" value="ZN2_CY6_FUNGAL_2"/>
    <property type="match status" value="1"/>
</dbReference>
<dbReference type="PANTHER" id="PTHR31668:SF23">
    <property type="entry name" value="ZN(II)2CYS6 TRANSCRIPTION FACTOR (EUROFUNG)"/>
    <property type="match status" value="1"/>
</dbReference>
<feature type="region of interest" description="Disordered" evidence="2">
    <location>
        <begin position="616"/>
        <end position="679"/>
    </location>
</feature>
<keyword evidence="5" id="KW-1185">Reference proteome</keyword>
<dbReference type="OrthoDB" id="3263880at2759"/>
<dbReference type="EMBL" id="ML170159">
    <property type="protein sequence ID" value="TDL27284.1"/>
    <property type="molecule type" value="Genomic_DNA"/>
</dbReference>
<dbReference type="AlphaFoldDB" id="A0A4Y7QHZ6"/>
<feature type="domain" description="Zn(2)-C6 fungal-type" evidence="3">
    <location>
        <begin position="48"/>
        <end position="88"/>
    </location>
</feature>
<dbReference type="InterPro" id="IPR001138">
    <property type="entry name" value="Zn2Cys6_DnaBD"/>
</dbReference>
<name>A0A4Y7QHZ6_9AGAM</name>